<dbReference type="Gene3D" id="3.40.630.30">
    <property type="match status" value="1"/>
</dbReference>
<dbReference type="EMBL" id="SACS01000020">
    <property type="protein sequence ID" value="RVU33555.1"/>
    <property type="molecule type" value="Genomic_DNA"/>
</dbReference>
<dbReference type="InterPro" id="IPR016181">
    <property type="entry name" value="Acyl_CoA_acyltransferase"/>
</dbReference>
<protein>
    <submittedName>
        <fullName evidence="2">N-acetyltransferase</fullName>
    </submittedName>
</protein>
<proteinExistence type="predicted"/>
<keyword evidence="3" id="KW-1185">Reference proteome</keyword>
<dbReference type="OrthoDB" id="9784707at2"/>
<dbReference type="AlphaFoldDB" id="A0A437QG85"/>
<keyword evidence="2" id="KW-0808">Transferase</keyword>
<reference evidence="2 3" key="1">
    <citation type="submission" date="2019-01" db="EMBL/GenBank/DDBJ databases">
        <authorList>
            <person name="Chen W.-M."/>
        </authorList>
    </citation>
    <scope>NUCLEOTIDE SEQUENCE [LARGE SCALE GENOMIC DNA]</scope>
    <source>
        <strain evidence="2 3">KYPC3</strain>
    </source>
</reference>
<dbReference type="Proteomes" id="UP000283077">
    <property type="component" value="Unassembled WGS sequence"/>
</dbReference>
<dbReference type="SUPFAM" id="SSF55729">
    <property type="entry name" value="Acyl-CoA N-acyltransferases (Nat)"/>
    <property type="match status" value="1"/>
</dbReference>
<accession>A0A437QG85</accession>
<organism evidence="2 3">
    <name type="scientific">Rheinheimera riviphila</name>
    <dbReference type="NCBI Taxonomy" id="1834037"/>
    <lineage>
        <taxon>Bacteria</taxon>
        <taxon>Pseudomonadati</taxon>
        <taxon>Pseudomonadota</taxon>
        <taxon>Gammaproteobacteria</taxon>
        <taxon>Chromatiales</taxon>
        <taxon>Chromatiaceae</taxon>
        <taxon>Rheinheimera</taxon>
    </lineage>
</organism>
<dbReference type="GO" id="GO:0016747">
    <property type="term" value="F:acyltransferase activity, transferring groups other than amino-acyl groups"/>
    <property type="evidence" value="ECO:0007669"/>
    <property type="project" value="InterPro"/>
</dbReference>
<feature type="domain" description="N-acetyltransferase" evidence="1">
    <location>
        <begin position="171"/>
        <end position="312"/>
    </location>
</feature>
<sequence length="341" mass="37679">MSLTQHTNPVVSTIITQDSHRIAVAKPLPSLSLRQLCQLPHAAVQPQQRLAVMCAARVALADPAVVSATDADKLAALAHYLCDWPLLQMMQDRGLWHPAPAEQVRPAIQFGQFARALGVLEQSSAAGAAALRLQPLRQALQQMLHQQAFPLTALQRGAVSLTPLQFHHVADFIWQYADPNISRLCNLPAFPSAEHWMTWLYLCQQEPARQLFAVMHADYGFIGSVSLQVFDGIGFFYYWLGADFQGQGFGPLAVEVLMQLGRQHLGMDCCYAKVFDYNLVSNKAISKLGFQQLALRALPPSEAEVFYYRGAALNDIAHHSSLGTLLQQMNSGIELAELPPR</sequence>
<gene>
    <name evidence="2" type="ORF">EOE67_16190</name>
</gene>
<evidence type="ECO:0000313" key="3">
    <source>
        <dbReference type="Proteomes" id="UP000283077"/>
    </source>
</evidence>
<evidence type="ECO:0000259" key="1">
    <source>
        <dbReference type="PROSITE" id="PS51186"/>
    </source>
</evidence>
<dbReference type="RefSeq" id="WP_127700383.1">
    <property type="nucleotide sequence ID" value="NZ_SACS01000020.1"/>
</dbReference>
<dbReference type="InterPro" id="IPR000182">
    <property type="entry name" value="GNAT_dom"/>
</dbReference>
<evidence type="ECO:0000313" key="2">
    <source>
        <dbReference type="EMBL" id="RVU33555.1"/>
    </source>
</evidence>
<comment type="caution">
    <text evidence="2">The sequence shown here is derived from an EMBL/GenBank/DDBJ whole genome shotgun (WGS) entry which is preliminary data.</text>
</comment>
<dbReference type="Pfam" id="PF13302">
    <property type="entry name" value="Acetyltransf_3"/>
    <property type="match status" value="1"/>
</dbReference>
<name>A0A437QG85_9GAMM</name>
<dbReference type="PROSITE" id="PS51186">
    <property type="entry name" value="GNAT"/>
    <property type="match status" value="1"/>
</dbReference>